<dbReference type="InterPro" id="IPR035914">
    <property type="entry name" value="Sperma_CUB_dom_sf"/>
</dbReference>
<evidence type="ECO:0000313" key="1">
    <source>
        <dbReference type="EMBL" id="PIO64340.1"/>
    </source>
</evidence>
<dbReference type="OrthoDB" id="5843017at2759"/>
<reference evidence="1 2" key="1">
    <citation type="submission" date="2015-09" db="EMBL/GenBank/DDBJ databases">
        <title>Draft genome of the parasitic nematode Teladorsagia circumcincta isolate WARC Sus (inbred).</title>
        <authorList>
            <person name="Mitreva M."/>
        </authorList>
    </citation>
    <scope>NUCLEOTIDE SEQUENCE [LARGE SCALE GENOMIC DNA]</scope>
    <source>
        <strain evidence="1 2">S</strain>
    </source>
</reference>
<accession>A0A2G9U4B4</accession>
<gene>
    <name evidence="1" type="ORF">TELCIR_14037</name>
</gene>
<keyword evidence="2" id="KW-1185">Reference proteome</keyword>
<evidence type="ECO:0008006" key="3">
    <source>
        <dbReference type="Google" id="ProtNLM"/>
    </source>
</evidence>
<protein>
    <recommendedName>
        <fullName evidence="3">CUB domain-containing protein</fullName>
    </recommendedName>
</protein>
<name>A0A2G9U4B4_TELCI</name>
<dbReference type="AlphaFoldDB" id="A0A2G9U4B4"/>
<organism evidence="1 2">
    <name type="scientific">Teladorsagia circumcincta</name>
    <name type="common">Brown stomach worm</name>
    <name type="synonym">Ostertagia circumcincta</name>
    <dbReference type="NCBI Taxonomy" id="45464"/>
    <lineage>
        <taxon>Eukaryota</taxon>
        <taxon>Metazoa</taxon>
        <taxon>Ecdysozoa</taxon>
        <taxon>Nematoda</taxon>
        <taxon>Chromadorea</taxon>
        <taxon>Rhabditida</taxon>
        <taxon>Rhabditina</taxon>
        <taxon>Rhabditomorpha</taxon>
        <taxon>Strongyloidea</taxon>
        <taxon>Trichostrongylidae</taxon>
        <taxon>Teladorsagia</taxon>
    </lineage>
</organism>
<evidence type="ECO:0000313" key="2">
    <source>
        <dbReference type="Proteomes" id="UP000230423"/>
    </source>
</evidence>
<dbReference type="SUPFAM" id="SSF49854">
    <property type="entry name" value="Spermadhesin, CUB domain"/>
    <property type="match status" value="1"/>
</dbReference>
<sequence>MTTGSQDGYKKCVYWVSAPNGTKVEVKIVEFPDGVAVDGCIYAGVEIKTHADQRLTGYRFCSKDDVNTTLTSNLTTVPIITYMRRRRNTTGIVLGYRYVANDGLKE</sequence>
<dbReference type="Proteomes" id="UP000230423">
    <property type="component" value="Unassembled WGS sequence"/>
</dbReference>
<dbReference type="EMBL" id="KZ349991">
    <property type="protein sequence ID" value="PIO64340.1"/>
    <property type="molecule type" value="Genomic_DNA"/>
</dbReference>
<proteinExistence type="predicted"/>